<feature type="region of interest" description="Disordered" evidence="1">
    <location>
        <begin position="317"/>
        <end position="450"/>
    </location>
</feature>
<protein>
    <submittedName>
        <fullName evidence="3">DUF1295 domain</fullName>
    </submittedName>
</protein>
<reference evidence="3 4" key="1">
    <citation type="journal article" date="2018" name="Plant J.">
        <title>Genome sequences of Chlorella sorokiniana UTEX 1602 and Micractinium conductrix SAG 241.80: implications to maltose excretion by a green alga.</title>
        <authorList>
            <person name="Arriola M.B."/>
            <person name="Velmurugan N."/>
            <person name="Zhang Y."/>
            <person name="Plunkett M.H."/>
            <person name="Hondzo H."/>
            <person name="Barney B.M."/>
        </authorList>
    </citation>
    <scope>NUCLEOTIDE SEQUENCE [LARGE SCALE GENOMIC DNA]</scope>
    <source>
        <strain evidence="3 4">SAG 241.80</strain>
    </source>
</reference>
<feature type="transmembrane region" description="Helical" evidence="2">
    <location>
        <begin position="152"/>
        <end position="178"/>
    </location>
</feature>
<evidence type="ECO:0000256" key="2">
    <source>
        <dbReference type="SAM" id="Phobius"/>
    </source>
</evidence>
<feature type="compositionally biased region" description="Low complexity" evidence="1">
    <location>
        <begin position="349"/>
        <end position="362"/>
    </location>
</feature>
<keyword evidence="2" id="KW-0472">Membrane</keyword>
<proteinExistence type="predicted"/>
<keyword evidence="4" id="KW-1185">Reference proteome</keyword>
<name>A0A2P6VHJ6_9CHLO</name>
<organism evidence="3 4">
    <name type="scientific">Micractinium conductrix</name>
    <dbReference type="NCBI Taxonomy" id="554055"/>
    <lineage>
        <taxon>Eukaryota</taxon>
        <taxon>Viridiplantae</taxon>
        <taxon>Chlorophyta</taxon>
        <taxon>core chlorophytes</taxon>
        <taxon>Trebouxiophyceae</taxon>
        <taxon>Chlorellales</taxon>
        <taxon>Chlorellaceae</taxon>
        <taxon>Chlorella clade</taxon>
        <taxon>Micractinium</taxon>
    </lineage>
</organism>
<dbReference type="InterPro" id="IPR010721">
    <property type="entry name" value="UstE-like"/>
</dbReference>
<evidence type="ECO:0000313" key="3">
    <source>
        <dbReference type="EMBL" id="PSC73559.1"/>
    </source>
</evidence>
<dbReference type="AlphaFoldDB" id="A0A2P6VHJ6"/>
<comment type="caution">
    <text evidence="3">The sequence shown here is derived from an EMBL/GenBank/DDBJ whole genome shotgun (WGS) entry which is preliminary data.</text>
</comment>
<keyword evidence="2" id="KW-1133">Transmembrane helix</keyword>
<gene>
    <name evidence="3" type="ORF">C2E20_2930</name>
</gene>
<dbReference type="Proteomes" id="UP000239649">
    <property type="component" value="Unassembled WGS sequence"/>
</dbReference>
<dbReference type="GO" id="GO:0016020">
    <property type="term" value="C:membrane"/>
    <property type="evidence" value="ECO:0007669"/>
    <property type="project" value="TreeGrafter"/>
</dbReference>
<accession>A0A2P6VHJ6</accession>
<feature type="compositionally biased region" description="Low complexity" evidence="1">
    <location>
        <begin position="394"/>
        <end position="417"/>
    </location>
</feature>
<feature type="compositionally biased region" description="Low complexity" evidence="1">
    <location>
        <begin position="378"/>
        <end position="387"/>
    </location>
</feature>
<feature type="transmembrane region" description="Helical" evidence="2">
    <location>
        <begin position="49"/>
        <end position="68"/>
    </location>
</feature>
<dbReference type="Pfam" id="PF06966">
    <property type="entry name" value="DUF1295"/>
    <property type="match status" value="1"/>
</dbReference>
<sequence length="450" mass="49489">MAHDWGGYAAVHSTLSFWRGWLDSSLKHSSDAGSVLNVFTRFYVTADPLASAILVALVLALLCFVVSLPTNRHSWVDKLWSIAPVCYFWHFALHDRLAHGAGVPLNYRLVCMAALATLWGSRLTYNFARKGGYRWAEEDYRWPYIRARVHPLLFLIFNATFIAVVQHLLLLAICAPAYVAWQNVSRPQGALDIVATFLCSGFILFEALADEQQWAFQSAKHAAIRTKRRLSPAFARGFLTEGLFRYSRHPNFWAEQCIWWSFYLFSVAASGRWLNWTIAGPLALSALFQGSTPLTEQMTAAKYPAYKDYQRTTSRLMPWFPGPSLDAPKEGQDTPAAPTPRVSSRRRAASAATPGTPAAPAETESDAEPKTEPRASRGRAASAATTATKRRSAKAAPVEAVAAEEAVPAPSNPARPARSPRKSAKALAADDGPAPTRHSSRLRSRSGGSD</sequence>
<dbReference type="EMBL" id="LHPF02000006">
    <property type="protein sequence ID" value="PSC73559.1"/>
    <property type="molecule type" value="Genomic_DNA"/>
</dbReference>
<dbReference type="Gene3D" id="1.20.120.1630">
    <property type="match status" value="1"/>
</dbReference>
<dbReference type="OrthoDB" id="201504at2759"/>
<evidence type="ECO:0000256" key="1">
    <source>
        <dbReference type="SAM" id="MobiDB-lite"/>
    </source>
</evidence>
<keyword evidence="2" id="KW-0812">Transmembrane</keyword>
<dbReference type="PANTHER" id="PTHR32251:SF23">
    <property type="entry name" value="3-OXO-5-ALPHA-STEROID 4-DEHYDROGENASE (DUF1295)"/>
    <property type="match status" value="1"/>
</dbReference>
<dbReference type="PANTHER" id="PTHR32251">
    <property type="entry name" value="3-OXO-5-ALPHA-STEROID 4-DEHYDROGENASE"/>
    <property type="match status" value="1"/>
</dbReference>
<evidence type="ECO:0000313" key="4">
    <source>
        <dbReference type="Proteomes" id="UP000239649"/>
    </source>
</evidence>